<keyword evidence="11" id="KW-1185">Reference proteome</keyword>
<feature type="transmembrane region" description="Helical" evidence="8">
    <location>
        <begin position="29"/>
        <end position="50"/>
    </location>
</feature>
<keyword evidence="3 8" id="KW-0812">Transmembrane</keyword>
<dbReference type="SMART" id="SM00563">
    <property type="entry name" value="PlsC"/>
    <property type="match status" value="1"/>
</dbReference>
<keyword evidence="4 8" id="KW-1133">Transmembrane helix</keyword>
<comment type="subcellular location">
    <subcellularLocation>
        <location evidence="1">Membrane</location>
    </subcellularLocation>
</comment>
<dbReference type="STRING" id="1337093.MBELCI_2164"/>
<evidence type="ECO:0000256" key="3">
    <source>
        <dbReference type="ARBA" id="ARBA00022692"/>
    </source>
</evidence>
<keyword evidence="7 10" id="KW-0012">Acyltransferase</keyword>
<dbReference type="SUPFAM" id="SSF69593">
    <property type="entry name" value="Glycerol-3-phosphate (1)-acyltransferase"/>
    <property type="match status" value="1"/>
</dbReference>
<comment type="caution">
    <text evidence="10">The sequence shown here is derived from an EMBL/GenBank/DDBJ whole genome shotgun (WGS) entry which is preliminary data.</text>
</comment>
<dbReference type="AlphaFoldDB" id="U2Z4V4"/>
<dbReference type="RefSeq" id="WP_021694213.1">
    <property type="nucleotide sequence ID" value="NZ_BATB01000028.1"/>
</dbReference>
<dbReference type="PANTHER" id="PTHR23063:SF52">
    <property type="entry name" value="LYSOPHOSPHATIDYLCHOLINE ACYLTRANSFERASE"/>
    <property type="match status" value="1"/>
</dbReference>
<feature type="domain" description="Phospholipid/glycerol acyltransferase" evidence="9">
    <location>
        <begin position="95"/>
        <end position="209"/>
    </location>
</feature>
<evidence type="ECO:0000256" key="6">
    <source>
        <dbReference type="ARBA" id="ARBA00023136"/>
    </source>
</evidence>
<dbReference type="OrthoDB" id="9806880at2"/>
<evidence type="ECO:0000313" key="11">
    <source>
        <dbReference type="Proteomes" id="UP000016566"/>
    </source>
</evidence>
<dbReference type="CDD" id="cd07989">
    <property type="entry name" value="LPLAT_AGPAT-like"/>
    <property type="match status" value="1"/>
</dbReference>
<evidence type="ECO:0000256" key="7">
    <source>
        <dbReference type="ARBA" id="ARBA00023315"/>
    </source>
</evidence>
<evidence type="ECO:0000259" key="9">
    <source>
        <dbReference type="SMART" id="SM00563"/>
    </source>
</evidence>
<dbReference type="Proteomes" id="UP000016566">
    <property type="component" value="Unassembled WGS sequence"/>
</dbReference>
<dbReference type="GO" id="GO:0006629">
    <property type="term" value="P:lipid metabolic process"/>
    <property type="evidence" value="ECO:0007669"/>
    <property type="project" value="UniProtKB-KW"/>
</dbReference>
<gene>
    <name evidence="10" type="ORF">MBELCI_2164</name>
</gene>
<keyword evidence="5" id="KW-0443">Lipid metabolism</keyword>
<dbReference type="EMBL" id="BATB01000028">
    <property type="protein sequence ID" value="GAD56112.1"/>
    <property type="molecule type" value="Genomic_DNA"/>
</dbReference>
<reference evidence="10" key="1">
    <citation type="journal article" date="2013" name="Genome Announc.">
        <title>Draft Genome Sequence of Loktanella cinnabarina LL-001T, Isolated from Deep-Sea Floor Sediment.</title>
        <authorList>
            <person name="Nishi S."/>
            <person name="Tsubouchi T."/>
            <person name="Takaki Y."/>
            <person name="Koyanagi R."/>
            <person name="Satoh N."/>
            <person name="Maruyama T."/>
            <person name="Hatada Y."/>
        </authorList>
    </citation>
    <scope>NUCLEOTIDE SEQUENCE [LARGE SCALE GENOMIC DNA]</scope>
    <source>
        <strain evidence="10">LL-001</strain>
    </source>
</reference>
<name>U2Z4V4_9RHOB</name>
<evidence type="ECO:0000256" key="4">
    <source>
        <dbReference type="ARBA" id="ARBA00022989"/>
    </source>
</evidence>
<dbReference type="PANTHER" id="PTHR23063">
    <property type="entry name" value="PHOSPHOLIPID ACYLTRANSFERASE"/>
    <property type="match status" value="1"/>
</dbReference>
<dbReference type="GO" id="GO:0016020">
    <property type="term" value="C:membrane"/>
    <property type="evidence" value="ECO:0007669"/>
    <property type="project" value="UniProtKB-SubCell"/>
</dbReference>
<organism evidence="10 11">
    <name type="scientific">Limimaricola cinnabarinus LL-001</name>
    <dbReference type="NCBI Taxonomy" id="1337093"/>
    <lineage>
        <taxon>Bacteria</taxon>
        <taxon>Pseudomonadati</taxon>
        <taxon>Pseudomonadota</taxon>
        <taxon>Alphaproteobacteria</taxon>
        <taxon>Rhodobacterales</taxon>
        <taxon>Paracoccaceae</taxon>
        <taxon>Limimaricola</taxon>
    </lineage>
</organism>
<evidence type="ECO:0000313" key="10">
    <source>
        <dbReference type="EMBL" id="GAD56112.1"/>
    </source>
</evidence>
<accession>U2Z4V4</accession>
<evidence type="ECO:0000256" key="5">
    <source>
        <dbReference type="ARBA" id="ARBA00023098"/>
    </source>
</evidence>
<sequence length="292" mass="32123">MNGAPEPLTWHGVEPAPWDGPDPAGWLRVAWRAPLLGGVMLLALAVSLALRPLERRIWGLSRPVTSRITQGACRAALAILGLRLGLTGRPMEGHGAMVANHASWLDIFALNAKASVYFVSKAEVAGWPGIGWLARATGTVFIRRERREAAAQVRLMRERLAHGHRLVFFPEGTSTDGRRVLPFKATLFAAFLSPDQPNLEIQPVSVVYRAPQGRDVRFYGWWGDMEFGPHMLRMLSARRHGRIEVIYHPALRVADHPDRKALARKLEGVVRAGLESAGALEQPAVQPAMADA</sequence>
<dbReference type="Pfam" id="PF01553">
    <property type="entry name" value="Acyltransferase"/>
    <property type="match status" value="1"/>
</dbReference>
<dbReference type="GO" id="GO:0016746">
    <property type="term" value="F:acyltransferase activity"/>
    <property type="evidence" value="ECO:0007669"/>
    <property type="project" value="UniProtKB-KW"/>
</dbReference>
<evidence type="ECO:0000256" key="2">
    <source>
        <dbReference type="ARBA" id="ARBA00022679"/>
    </source>
</evidence>
<dbReference type="eggNOG" id="COG0204">
    <property type="taxonomic scope" value="Bacteria"/>
</dbReference>
<evidence type="ECO:0000256" key="8">
    <source>
        <dbReference type="SAM" id="Phobius"/>
    </source>
</evidence>
<proteinExistence type="predicted"/>
<keyword evidence="2 10" id="KW-0808">Transferase</keyword>
<dbReference type="InterPro" id="IPR002123">
    <property type="entry name" value="Plipid/glycerol_acylTrfase"/>
</dbReference>
<protein>
    <submittedName>
        <fullName evidence="10">1-acyl-sn-glycerol-3-phosphate acyltransferase</fullName>
    </submittedName>
</protein>
<evidence type="ECO:0000256" key="1">
    <source>
        <dbReference type="ARBA" id="ARBA00004370"/>
    </source>
</evidence>
<keyword evidence="6 8" id="KW-0472">Membrane</keyword>